<dbReference type="GO" id="GO:0046061">
    <property type="term" value="P:dATP catabolic process"/>
    <property type="evidence" value="ECO:0007669"/>
    <property type="project" value="TreeGrafter"/>
</dbReference>
<protein>
    <submittedName>
        <fullName evidence="2">Nucleoside triphosphate pyrophosphohydrolase</fullName>
        <ecNumber evidence="2">3.6.1.9</ecNumber>
    </submittedName>
</protein>
<dbReference type="SUPFAM" id="SSF101386">
    <property type="entry name" value="all-alpha NTP pyrophosphatases"/>
    <property type="match status" value="2"/>
</dbReference>
<dbReference type="InterPro" id="IPR004518">
    <property type="entry name" value="MazG-like_dom"/>
</dbReference>
<organism evidence="2">
    <name type="scientific">Lyngbya confervoides BDU141951</name>
    <dbReference type="NCBI Taxonomy" id="1574623"/>
    <lineage>
        <taxon>Bacteria</taxon>
        <taxon>Bacillati</taxon>
        <taxon>Cyanobacteriota</taxon>
        <taxon>Cyanophyceae</taxon>
        <taxon>Oscillatoriophycideae</taxon>
        <taxon>Oscillatoriales</taxon>
        <taxon>Microcoleaceae</taxon>
        <taxon>Lyngbya</taxon>
    </lineage>
</organism>
<dbReference type="FunFam" id="1.10.287.1080:FF:000001">
    <property type="entry name" value="Nucleoside triphosphate pyrophosphohydrolase"/>
    <property type="match status" value="1"/>
</dbReference>
<dbReference type="GO" id="GO:0046047">
    <property type="term" value="P:TTP catabolic process"/>
    <property type="evidence" value="ECO:0007669"/>
    <property type="project" value="TreeGrafter"/>
</dbReference>
<dbReference type="GO" id="GO:0006950">
    <property type="term" value="P:response to stress"/>
    <property type="evidence" value="ECO:0007669"/>
    <property type="project" value="UniProtKB-ARBA"/>
</dbReference>
<dbReference type="AlphaFoldDB" id="A0A0C1Y6S4"/>
<dbReference type="CDD" id="cd11528">
    <property type="entry name" value="NTP-PPase_MazG_Nterm"/>
    <property type="match status" value="1"/>
</dbReference>
<keyword evidence="2" id="KW-0378">Hydrolase</keyword>
<dbReference type="EC" id="3.6.1.9" evidence="2"/>
<reference evidence="2" key="2">
    <citation type="journal article" date="2015" name="Genome Announc.">
        <title>Draft Genome Sequence of Filamentous Marine Cyanobacterium Lyngbya confervoides Strain BDU141951.</title>
        <authorList>
            <person name="Chandrababunaidu M.M."/>
            <person name="Sen D."/>
            <person name="Tripathy S."/>
        </authorList>
    </citation>
    <scope>NUCLEOTIDE SEQUENCE</scope>
    <source>
        <strain evidence="2">BDU141951</strain>
    </source>
</reference>
<proteinExistence type="predicted"/>
<sequence length="274" mass="31033">MTTSSQPRTAILQALDRLVEVVAALRHPETGCPWDLQQTHKTLVPYVIEEAYEVVDAIHGDDTEHIAEELGDLLLQVVLQAQVAQDEGTFDLQVVADGIADKLIRRHPHVFGDVAVDSVDEVHRNWEKIKAEEKGEPHNPHQLAPKLRKYNRTLPPLLAATKISQKAAKAGFEWDSVDGVWEKFHEELDEFRTAIAHEPQENQLAELGDLLFTLVNIARWHGLDASEALQTTNRRFIQRFEQVENQSDRPLTDYSGEELEALWQQAKAHLKQSG</sequence>
<reference evidence="2" key="1">
    <citation type="submission" date="2014-11" db="EMBL/GenBank/DDBJ databases">
        <authorList>
            <person name="Malar M.C."/>
            <person name="Sen D."/>
            <person name="Tripathy S."/>
        </authorList>
    </citation>
    <scope>NUCLEOTIDE SEQUENCE</scope>
    <source>
        <strain evidence="2">BDU141951</strain>
    </source>
</reference>
<feature type="domain" description="NTP pyrophosphohydrolase MazG-like" evidence="1">
    <location>
        <begin position="185"/>
        <end position="243"/>
    </location>
</feature>
<dbReference type="GO" id="GO:0006203">
    <property type="term" value="P:dGTP catabolic process"/>
    <property type="evidence" value="ECO:0007669"/>
    <property type="project" value="TreeGrafter"/>
</dbReference>
<dbReference type="Gene3D" id="1.10.287.1080">
    <property type="entry name" value="MazG-like"/>
    <property type="match status" value="2"/>
</dbReference>
<name>A0A0C1Y6S4_9CYAN</name>
<dbReference type="CDD" id="cd11529">
    <property type="entry name" value="NTP-PPase_MazG_Cterm"/>
    <property type="match status" value="1"/>
</dbReference>
<dbReference type="Pfam" id="PF03819">
    <property type="entry name" value="MazG"/>
    <property type="match status" value="2"/>
</dbReference>
<reference evidence="2" key="3">
    <citation type="submission" date="2020-02" db="EMBL/GenBank/DDBJ databases">
        <authorList>
            <person name="Sarangi A.N."/>
            <person name="Ghosh S."/>
            <person name="Mukherjee M."/>
            <person name="Tripathy S."/>
        </authorList>
    </citation>
    <scope>NUCLEOTIDE SEQUENCE</scope>
    <source>
        <strain evidence="2">BDU141951</strain>
    </source>
</reference>
<dbReference type="NCBIfam" id="TIGR00444">
    <property type="entry name" value="mazG"/>
    <property type="match status" value="1"/>
</dbReference>
<dbReference type="EMBL" id="JTHE02000003">
    <property type="protein sequence ID" value="NEV69407.1"/>
    <property type="molecule type" value="Genomic_DNA"/>
</dbReference>
<dbReference type="PANTHER" id="PTHR30522">
    <property type="entry name" value="NUCLEOSIDE TRIPHOSPHATE PYROPHOSPHOHYDROLASE"/>
    <property type="match status" value="1"/>
</dbReference>
<dbReference type="InterPro" id="IPR011551">
    <property type="entry name" value="NTP_PyrPHydrolase_MazG"/>
</dbReference>
<dbReference type="GO" id="GO:0046076">
    <property type="term" value="P:dTTP catabolic process"/>
    <property type="evidence" value="ECO:0007669"/>
    <property type="project" value="TreeGrafter"/>
</dbReference>
<dbReference type="InterPro" id="IPR048015">
    <property type="entry name" value="NTP-PPase_MazG-like_N"/>
</dbReference>
<dbReference type="PANTHER" id="PTHR30522:SF0">
    <property type="entry name" value="NUCLEOSIDE TRIPHOSPHATE PYROPHOSPHOHYDROLASE"/>
    <property type="match status" value="1"/>
</dbReference>
<dbReference type="NCBIfam" id="NF007113">
    <property type="entry name" value="PRK09562.1"/>
    <property type="match status" value="1"/>
</dbReference>
<dbReference type="GO" id="GO:0047429">
    <property type="term" value="F:nucleoside triphosphate diphosphatase activity"/>
    <property type="evidence" value="ECO:0007669"/>
    <property type="project" value="UniProtKB-EC"/>
</dbReference>
<evidence type="ECO:0000259" key="1">
    <source>
        <dbReference type="Pfam" id="PF03819"/>
    </source>
</evidence>
<dbReference type="GO" id="GO:0046081">
    <property type="term" value="P:dUTP catabolic process"/>
    <property type="evidence" value="ECO:0007669"/>
    <property type="project" value="TreeGrafter"/>
</dbReference>
<comment type="caution">
    <text evidence="2">The sequence shown here is derived from an EMBL/GenBank/DDBJ whole genome shotgun (WGS) entry which is preliminary data.</text>
</comment>
<dbReference type="InterPro" id="IPR048011">
    <property type="entry name" value="NTP-PPase_MazG-like_C"/>
</dbReference>
<gene>
    <name evidence="2" type="primary">mazG</name>
    <name evidence="2" type="ORF">QQ91_020120</name>
</gene>
<dbReference type="GO" id="GO:0046052">
    <property type="term" value="P:UTP catabolic process"/>
    <property type="evidence" value="ECO:0007669"/>
    <property type="project" value="TreeGrafter"/>
</dbReference>
<evidence type="ECO:0000313" key="2">
    <source>
        <dbReference type="EMBL" id="NEV69407.1"/>
    </source>
</evidence>
<accession>A0A0C1Y6S4</accession>
<feature type="domain" description="NTP pyrophosphohydrolase MazG-like" evidence="1">
    <location>
        <begin position="38"/>
        <end position="111"/>
    </location>
</feature>